<gene>
    <name evidence="2" type="ORF">IKE_03777</name>
</gene>
<keyword evidence="1" id="KW-0732">Signal</keyword>
<dbReference type="EMBL" id="AHFL01000027">
    <property type="protein sequence ID" value="EOO65127.1"/>
    <property type="molecule type" value="Genomic_DNA"/>
</dbReference>
<feature type="signal peptide" evidence="1">
    <location>
        <begin position="1"/>
        <end position="26"/>
    </location>
</feature>
<accession>A0A9W5V7R7</accession>
<organism evidence="2 3">
    <name type="scientific">Bacillus cereus VD196</name>
    <dbReference type="NCBI Taxonomy" id="1053243"/>
    <lineage>
        <taxon>Bacteria</taxon>
        <taxon>Bacillati</taxon>
        <taxon>Bacillota</taxon>
        <taxon>Bacilli</taxon>
        <taxon>Bacillales</taxon>
        <taxon>Bacillaceae</taxon>
        <taxon>Bacillus</taxon>
        <taxon>Bacillus cereus group</taxon>
    </lineage>
</organism>
<protein>
    <submittedName>
        <fullName evidence="2">Uncharacterized protein</fullName>
    </submittedName>
</protein>
<evidence type="ECO:0000313" key="3">
    <source>
        <dbReference type="Proteomes" id="UP000014023"/>
    </source>
</evidence>
<name>A0A9W5V7R7_BACCE</name>
<evidence type="ECO:0000256" key="1">
    <source>
        <dbReference type="SAM" id="SignalP"/>
    </source>
</evidence>
<feature type="chain" id="PRO_5040881060" evidence="1">
    <location>
        <begin position="27"/>
        <end position="44"/>
    </location>
</feature>
<reference evidence="2 3" key="1">
    <citation type="submission" date="2012-12" db="EMBL/GenBank/DDBJ databases">
        <title>The Genome Sequence of Bacillus cereus VD196.</title>
        <authorList>
            <consortium name="The Broad Institute Genome Sequencing Platform"/>
            <consortium name="The Broad Institute Genome Sequencing Center for Infectious Disease"/>
            <person name="Feldgarden M."/>
            <person name="Van der Auwera G.A."/>
            <person name="Mahillon J."/>
            <person name="Duprez V."/>
            <person name="Timmery S."/>
            <person name="Mattelet C."/>
            <person name="Dierick K."/>
            <person name="Sun M."/>
            <person name="Yu Z."/>
            <person name="Zhu L."/>
            <person name="Hu X."/>
            <person name="Shank E.B."/>
            <person name="Swiecicka I."/>
            <person name="Hansen B.M."/>
            <person name="Andrup L."/>
            <person name="Walker B."/>
            <person name="Young S.K."/>
            <person name="Zeng Q."/>
            <person name="Gargeya S."/>
            <person name="Fitzgerald M."/>
            <person name="Haas B."/>
            <person name="Abouelleil A."/>
            <person name="Alvarado L."/>
            <person name="Arachchi H.M."/>
            <person name="Berlin A.M."/>
            <person name="Chapman S.B."/>
            <person name="Dewar J."/>
            <person name="Goldberg J."/>
            <person name="Griggs A."/>
            <person name="Gujja S."/>
            <person name="Hansen M."/>
            <person name="Howarth C."/>
            <person name="Imamovic A."/>
            <person name="Larimer J."/>
            <person name="McCowan C."/>
            <person name="Murphy C."/>
            <person name="Neiman D."/>
            <person name="Pearson M."/>
            <person name="Priest M."/>
            <person name="Roberts A."/>
            <person name="Saif S."/>
            <person name="Shea T."/>
            <person name="Sisk P."/>
            <person name="Sykes S."/>
            <person name="Wortman J."/>
            <person name="Nusbaum C."/>
            <person name="Birren B."/>
        </authorList>
    </citation>
    <scope>NUCLEOTIDE SEQUENCE [LARGE SCALE GENOMIC DNA]</scope>
    <source>
        <strain evidence="2 3">VD196</strain>
    </source>
</reference>
<comment type="caution">
    <text evidence="2">The sequence shown here is derived from an EMBL/GenBank/DDBJ whole genome shotgun (WGS) entry which is preliminary data.</text>
</comment>
<sequence length="44" mass="4746">MKTFSKGITAVALTGSLLLTPISSYAANDDITGHMFETNMRLIN</sequence>
<evidence type="ECO:0000313" key="2">
    <source>
        <dbReference type="EMBL" id="EOO65127.1"/>
    </source>
</evidence>
<dbReference type="Proteomes" id="UP000014023">
    <property type="component" value="Unassembled WGS sequence"/>
</dbReference>
<proteinExistence type="predicted"/>
<dbReference type="AlphaFoldDB" id="A0A9W5V7R7"/>